<keyword evidence="1" id="KW-0812">Transmembrane</keyword>
<reference evidence="3" key="1">
    <citation type="journal article" date="2019" name="Int. J. Syst. Evol. Microbiol.">
        <title>The Global Catalogue of Microorganisms (GCM) 10K type strain sequencing project: providing services to taxonomists for standard genome sequencing and annotation.</title>
        <authorList>
            <consortium name="The Broad Institute Genomics Platform"/>
            <consortium name="The Broad Institute Genome Sequencing Center for Infectious Disease"/>
            <person name="Wu L."/>
            <person name="Ma J."/>
        </authorList>
    </citation>
    <scope>NUCLEOTIDE SEQUENCE [LARGE SCALE GENOMIC DNA]</scope>
    <source>
        <strain evidence="3">CCM 9110</strain>
    </source>
</reference>
<dbReference type="Proteomes" id="UP001597199">
    <property type="component" value="Unassembled WGS sequence"/>
</dbReference>
<comment type="caution">
    <text evidence="2">The sequence shown here is derived from an EMBL/GenBank/DDBJ whole genome shotgun (WGS) entry which is preliminary data.</text>
</comment>
<feature type="transmembrane region" description="Helical" evidence="1">
    <location>
        <begin position="12"/>
        <end position="35"/>
    </location>
</feature>
<keyword evidence="1" id="KW-1133">Transmembrane helix</keyword>
<keyword evidence="3" id="KW-1185">Reference proteome</keyword>
<dbReference type="EMBL" id="JBHTOA010000046">
    <property type="protein sequence ID" value="MFD1399943.1"/>
    <property type="molecule type" value="Genomic_DNA"/>
</dbReference>
<dbReference type="RefSeq" id="WP_204118900.1">
    <property type="nucleotide sequence ID" value="NZ_BOLV01000009.1"/>
</dbReference>
<gene>
    <name evidence="2" type="ORF">ACFQ41_11540</name>
</gene>
<dbReference type="InterPro" id="IPR020215">
    <property type="entry name" value="EbsA-like"/>
</dbReference>
<name>A0ABW4BJ43_9LACO</name>
<evidence type="ECO:0000313" key="2">
    <source>
        <dbReference type="EMBL" id="MFD1399943.1"/>
    </source>
</evidence>
<protein>
    <submittedName>
        <fullName evidence="2">EbsA family protein</fullName>
    </submittedName>
</protein>
<proteinExistence type="predicted"/>
<accession>A0ABW4BJ43</accession>
<feature type="transmembrane region" description="Helical" evidence="1">
    <location>
        <begin position="41"/>
        <end position="61"/>
    </location>
</feature>
<evidence type="ECO:0000313" key="3">
    <source>
        <dbReference type="Proteomes" id="UP001597199"/>
    </source>
</evidence>
<dbReference type="Pfam" id="PF17255">
    <property type="entry name" value="EbsA"/>
    <property type="match status" value="1"/>
</dbReference>
<evidence type="ECO:0000256" key="1">
    <source>
        <dbReference type="SAM" id="Phobius"/>
    </source>
</evidence>
<organism evidence="2 3">
    <name type="scientific">Lacticaseibacillus suilingensis</name>
    <dbReference type="NCBI Taxonomy" id="2799577"/>
    <lineage>
        <taxon>Bacteria</taxon>
        <taxon>Bacillati</taxon>
        <taxon>Bacillota</taxon>
        <taxon>Bacilli</taxon>
        <taxon>Lactobacillales</taxon>
        <taxon>Lactobacillaceae</taxon>
        <taxon>Lacticaseibacillus</taxon>
    </lineage>
</organism>
<sequence length="135" mass="15093">MKKRFLIQPAWLDFSMFWAVIVLGISISVIVQMELVGYGPISWVAVVILLVTLLVAGLQVWRSQLIITDQLVTIRRLLPGNTLAVPPLHITAMQVGRHQIRLQTTDYGWLTLVHFGRQAALTAALESVILPNERG</sequence>
<keyword evidence="1" id="KW-0472">Membrane</keyword>